<accession>A0A4P5PPM7</accession>
<dbReference type="EMBL" id="BJCC01000026">
    <property type="protein sequence ID" value="GCF95043.1"/>
    <property type="molecule type" value="Genomic_DNA"/>
</dbReference>
<name>A0A4P5PPM7_9ENTE</name>
<evidence type="ECO:0008006" key="3">
    <source>
        <dbReference type="Google" id="ProtNLM"/>
    </source>
</evidence>
<comment type="caution">
    <text evidence="1">The sequence shown here is derived from an EMBL/GenBank/DDBJ whole genome shotgun (WGS) entry which is preliminary data.</text>
</comment>
<gene>
    <name evidence="1" type="ORF">NRIC_29340</name>
</gene>
<dbReference type="AlphaFoldDB" id="A0A4P5PPM7"/>
<dbReference type="OrthoDB" id="2186649at2"/>
<protein>
    <recommendedName>
        <fullName evidence="3">Competence protein ComG</fullName>
    </recommendedName>
</protein>
<dbReference type="NCBIfam" id="NF041014">
    <property type="entry name" value="pilin_ComGG_2"/>
    <property type="match status" value="1"/>
</dbReference>
<proteinExistence type="predicted"/>
<dbReference type="InterPro" id="IPR047665">
    <property type="entry name" value="ComGG_streptococcus-type"/>
</dbReference>
<dbReference type="Proteomes" id="UP000290567">
    <property type="component" value="Unassembled WGS sequence"/>
</dbReference>
<organism evidence="1 2">
    <name type="scientific">Enterococcus florum</name>
    <dbReference type="NCBI Taxonomy" id="2480627"/>
    <lineage>
        <taxon>Bacteria</taxon>
        <taxon>Bacillati</taxon>
        <taxon>Bacillota</taxon>
        <taxon>Bacilli</taxon>
        <taxon>Lactobacillales</taxon>
        <taxon>Enterococcaceae</taxon>
        <taxon>Enterococcus</taxon>
    </lineage>
</organism>
<reference evidence="2" key="1">
    <citation type="submission" date="2019-02" db="EMBL/GenBank/DDBJ databases">
        <title>Draft genome sequence of Enterococcus sp. Gos25-1.</title>
        <authorList>
            <person name="Tanaka N."/>
            <person name="Shiwa Y."/>
            <person name="Fujita N."/>
        </authorList>
    </citation>
    <scope>NUCLEOTIDE SEQUENCE [LARGE SCALE GENOMIC DNA]</scope>
    <source>
        <strain evidence="2">Gos25-1</strain>
    </source>
</reference>
<evidence type="ECO:0000313" key="2">
    <source>
        <dbReference type="Proteomes" id="UP000290567"/>
    </source>
</evidence>
<evidence type="ECO:0000313" key="1">
    <source>
        <dbReference type="EMBL" id="GCF95043.1"/>
    </source>
</evidence>
<keyword evidence="2" id="KW-1185">Reference proteome</keyword>
<sequence length="92" mass="10701">MSVLLLVFIFSFLLLNLLFTYQQAADFARRTEQLYQAKIAKELFLAEGVPVETTGEWQFNLGIVEYKKNDSTIVINVTIDRQRYTFTENQGE</sequence>